<evidence type="ECO:0000256" key="2">
    <source>
        <dbReference type="SAM" id="MobiDB-lite"/>
    </source>
</evidence>
<feature type="domain" description="Galectin" evidence="3">
    <location>
        <begin position="30"/>
        <end position="68"/>
    </location>
</feature>
<dbReference type="InterPro" id="IPR013320">
    <property type="entry name" value="ConA-like_dom_sf"/>
</dbReference>
<name>A0A452UIQ5_URSMA</name>
<dbReference type="InterPro" id="IPR001079">
    <property type="entry name" value="Galectin_CRD"/>
</dbReference>
<evidence type="ECO:0000259" key="3">
    <source>
        <dbReference type="Pfam" id="PF00337"/>
    </source>
</evidence>
<dbReference type="Gene3D" id="2.60.120.200">
    <property type="match status" value="1"/>
</dbReference>
<dbReference type="SUPFAM" id="SSF49899">
    <property type="entry name" value="Concanavalin A-like lectins/glucanases"/>
    <property type="match status" value="1"/>
</dbReference>
<dbReference type="Ensembl" id="ENSUMAT00000024618.1">
    <property type="protein sequence ID" value="ENSUMAP00000020776.1"/>
    <property type="gene ID" value="ENSUMAG00000015219.1"/>
</dbReference>
<evidence type="ECO:0000313" key="4">
    <source>
        <dbReference type="Ensembl" id="ENSUMAP00000020776"/>
    </source>
</evidence>
<dbReference type="AlphaFoldDB" id="A0A452UIQ5"/>
<accession>A0A452UIQ5</accession>
<reference evidence="4" key="1">
    <citation type="submission" date="2019-03" db="UniProtKB">
        <authorList>
            <consortium name="Ensembl"/>
        </authorList>
    </citation>
    <scope>IDENTIFICATION</scope>
</reference>
<sequence length="145" mass="15359">DAGSLSDHDDDQLTLERAARSRALPFPCLPKPPSFVLNLGKDSDNLCLHFNPRFEAHGDVNTIVCNSKDGALHLCPASPPLLCPGQCAPAPLPASAAWALKQGCCQGLWEGRELQASSDLRTQAPVSGSLLHTPPRCASPSTRPT</sequence>
<organism evidence="4">
    <name type="scientific">Ursus maritimus</name>
    <name type="common">Polar bear</name>
    <name type="synonym">Thalarctos maritimus</name>
    <dbReference type="NCBI Taxonomy" id="29073"/>
    <lineage>
        <taxon>Eukaryota</taxon>
        <taxon>Metazoa</taxon>
        <taxon>Chordata</taxon>
        <taxon>Craniata</taxon>
        <taxon>Vertebrata</taxon>
        <taxon>Euteleostomi</taxon>
        <taxon>Mammalia</taxon>
        <taxon>Eutheria</taxon>
        <taxon>Laurasiatheria</taxon>
        <taxon>Carnivora</taxon>
        <taxon>Caniformia</taxon>
        <taxon>Ursidae</taxon>
        <taxon>Ursus</taxon>
    </lineage>
</organism>
<dbReference type="Pfam" id="PF00337">
    <property type="entry name" value="Gal-bind_lectin"/>
    <property type="match status" value="1"/>
</dbReference>
<feature type="region of interest" description="Disordered" evidence="2">
    <location>
        <begin position="119"/>
        <end position="145"/>
    </location>
</feature>
<evidence type="ECO:0000256" key="1">
    <source>
        <dbReference type="ARBA" id="ARBA00022734"/>
    </source>
</evidence>
<keyword evidence="1" id="KW-0430">Lectin</keyword>
<proteinExistence type="predicted"/>
<dbReference type="GO" id="GO:0030246">
    <property type="term" value="F:carbohydrate binding"/>
    <property type="evidence" value="ECO:0007669"/>
    <property type="project" value="UniProtKB-KW"/>
</dbReference>
<protein>
    <recommendedName>
        <fullName evidence="3">Galectin domain-containing protein</fullName>
    </recommendedName>
</protein>